<dbReference type="SMART" id="SM00060">
    <property type="entry name" value="FN3"/>
    <property type="match status" value="3"/>
</dbReference>
<feature type="domain" description="Fibronectin type-III" evidence="3">
    <location>
        <begin position="453"/>
        <end position="555"/>
    </location>
</feature>
<keyword evidence="1" id="KW-0677">Repeat</keyword>
<evidence type="ECO:0000259" key="3">
    <source>
        <dbReference type="PROSITE" id="PS50853"/>
    </source>
</evidence>
<feature type="domain" description="Fibronectin type-III" evidence="3">
    <location>
        <begin position="564"/>
        <end position="665"/>
    </location>
</feature>
<dbReference type="Gene3D" id="2.60.40.10">
    <property type="entry name" value="Immunoglobulins"/>
    <property type="match status" value="3"/>
</dbReference>
<proteinExistence type="predicted"/>
<feature type="region of interest" description="Disordered" evidence="2">
    <location>
        <begin position="870"/>
        <end position="986"/>
    </location>
</feature>
<dbReference type="HOGENOM" id="CLU_287549_0_0_0"/>
<reference evidence="4 5" key="1">
    <citation type="journal article" date="2012" name="PLoS ONE">
        <title>Genome sequence and transcriptome analysis of the radioresistant bacterium Deinococcus gobiensis: insights into the extreme environmental adaptations.</title>
        <authorList>
            <person name="Yuan M."/>
            <person name="Chen M."/>
            <person name="Zhang W."/>
            <person name="Lu W."/>
            <person name="Wang J."/>
            <person name="Yang M."/>
            <person name="Zhao P."/>
            <person name="Tang R."/>
            <person name="Li X."/>
            <person name="Hao Y."/>
            <person name="Zhou Z."/>
            <person name="Zhan Y."/>
            <person name="Yu H."/>
            <person name="Teng C."/>
            <person name="Yan Y."/>
            <person name="Ping S."/>
            <person name="Wang Y."/>
            <person name="Lin M."/>
        </authorList>
    </citation>
    <scope>NUCLEOTIDE SEQUENCE [LARGE SCALE GENOMIC DNA]</scope>
    <source>
        <strain evidence="4 5">I-0</strain>
    </source>
</reference>
<dbReference type="InterPro" id="IPR050991">
    <property type="entry name" value="ECM_Regulatory_Proteins"/>
</dbReference>
<gene>
    <name evidence="4" type="ordered locus">DGo_CA1991</name>
</gene>
<feature type="region of interest" description="Disordered" evidence="2">
    <location>
        <begin position="291"/>
        <end position="353"/>
    </location>
</feature>
<evidence type="ECO:0000313" key="4">
    <source>
        <dbReference type="EMBL" id="AFD25918.1"/>
    </source>
</evidence>
<dbReference type="EMBL" id="CP002191">
    <property type="protein sequence ID" value="AFD25918.1"/>
    <property type="molecule type" value="Genomic_DNA"/>
</dbReference>
<dbReference type="Proteomes" id="UP000007575">
    <property type="component" value="Chromosome"/>
</dbReference>
<dbReference type="AlphaFoldDB" id="H8GXR6"/>
<evidence type="ECO:0000313" key="5">
    <source>
        <dbReference type="Proteomes" id="UP000007575"/>
    </source>
</evidence>
<organism evidence="4 5">
    <name type="scientific">Deinococcus gobiensis (strain DSM 21396 / JCM 16679 / CGMCC 1.7299 / I-0)</name>
    <dbReference type="NCBI Taxonomy" id="745776"/>
    <lineage>
        <taxon>Bacteria</taxon>
        <taxon>Thermotogati</taxon>
        <taxon>Deinococcota</taxon>
        <taxon>Deinococci</taxon>
        <taxon>Deinococcales</taxon>
        <taxon>Deinococcaceae</taxon>
        <taxon>Deinococcus</taxon>
    </lineage>
</organism>
<feature type="compositionally biased region" description="Polar residues" evidence="2">
    <location>
        <begin position="874"/>
        <end position="884"/>
    </location>
</feature>
<dbReference type="PANTHER" id="PTHR46708">
    <property type="entry name" value="TENASCIN"/>
    <property type="match status" value="1"/>
</dbReference>
<dbReference type="RefSeq" id="WP_014685401.1">
    <property type="nucleotide sequence ID" value="NC_017790.1"/>
</dbReference>
<evidence type="ECO:0000256" key="2">
    <source>
        <dbReference type="SAM" id="MobiDB-lite"/>
    </source>
</evidence>
<dbReference type="InterPro" id="IPR003961">
    <property type="entry name" value="FN3_dom"/>
</dbReference>
<protein>
    <recommendedName>
        <fullName evidence="3">Fibronectin type-III domain-containing protein</fullName>
    </recommendedName>
</protein>
<feature type="compositionally biased region" description="Basic and acidic residues" evidence="2">
    <location>
        <begin position="891"/>
        <end position="900"/>
    </location>
</feature>
<dbReference type="OrthoDB" id="74280at2"/>
<dbReference type="SUPFAM" id="SSF49265">
    <property type="entry name" value="Fibronectin type III"/>
    <property type="match status" value="2"/>
</dbReference>
<dbReference type="PROSITE" id="PS50853">
    <property type="entry name" value="FN3"/>
    <property type="match status" value="2"/>
</dbReference>
<name>H8GXR6_DEIGI</name>
<keyword evidence="5" id="KW-1185">Reference proteome</keyword>
<accession>H8GXR6</accession>
<dbReference type="InterPro" id="IPR036116">
    <property type="entry name" value="FN3_sf"/>
</dbReference>
<feature type="compositionally biased region" description="Pro residues" evidence="2">
    <location>
        <begin position="949"/>
        <end position="964"/>
    </location>
</feature>
<dbReference type="PANTHER" id="PTHR46708:SF2">
    <property type="entry name" value="FIBRONECTIN TYPE-III DOMAIN-CONTAINING PROTEIN"/>
    <property type="match status" value="1"/>
</dbReference>
<dbReference type="PATRIC" id="fig|745776.4.peg.2041"/>
<feature type="compositionally biased region" description="Basic and acidic residues" evidence="2">
    <location>
        <begin position="939"/>
        <end position="948"/>
    </location>
</feature>
<evidence type="ECO:0000256" key="1">
    <source>
        <dbReference type="ARBA" id="ARBA00022737"/>
    </source>
</evidence>
<dbReference type="STRING" id="745776.DGo_CA1991"/>
<sequence length="1071" mass="113427">MPILILGGRRELAEPTTALLLTEALTGRVGGFLELSQMLTGRVPLRELVLDTALSGEVPGTLSPTAYGAVHDLAMTAADLDVESFTWAAERGQGTRMDVTVIGGAQGGDVPAVTVSAGGQGGAFAAAGTLAEWEHELGPGGAETTTLHASDASLIPGATLPELVPWETQAELDELYRQKRAGQIALIPPLQRPTAQFDGRRMAVDAVALAALATVPHRLLAAPPFPGYDFRADGDGPTYSTFGKTAQQVVNDLWGVVGLQTGWEGGVLVVRPPGPTGDMVLPSPIERVRTERITLDAPTIEIQGGAPSDTAADGEDETPPDPTNPSNPANSPDPDERNGTGGSGFADGVSPTPQVGTVAANAVPLSWTAVRSASQYIIERIEGEARPYTLWGRLAVTTATQFVDDTVAPLHTYSYRLRVNAVAQAGSSQNTLYAPSEVAQVTTPPADADAPGPVTDLQGYYRSSTSVGVKWKPPVADPLDKEPPRKAPADRYRIQARRTTPDATLEAQVVTTQAWVLLEGLPVGAALRLSVVALNGTLESEPTLLDVQLVNLPPALVTEVRLTAPEELDADKRAVLRAEWDRASGATTYRLRYGAAPVGTDERQILYTGIRILTASELPDGDGPLNLDLSGLSYATRYAVQVMALNSVGETAWSPVGYAITTSEPPQPEPDPEADAFERAQASVLITTRRTDASAVKTTVWKSGGRVDATQVQTWGKVAVLKRDNPKEVQARWMQLSAVTTRNFYELPNWPLTLTASVTETLNYDVQEPGRELGREQERVVQEWSPQGWLNLRRTERSRAGWVEGVTDDDGNTTAREYKTQFEAVTEQWQPIGAGLWLYARTPSGTAPLPVFLRDSEGEGDWDVLETAAKGGQAETTVSEQAPPQATLPAKTKEATRKGEALPPTLPRTVGSPALARYPLDQPWFSSPAPASPPGDEGPEGKGGRDPDSPPPPVPAGPAEPTPTPAGSGDPTGTPEPAAADVGSPRQPLTYSYTVAGTGGGATIQTSIPWVRTAAGLARYAALLAQQGGPRLRITRTYILPTTPPSLDRAVSASAEGQNGNFSMTVVTETR</sequence>
<dbReference type="InterPro" id="IPR013783">
    <property type="entry name" value="Ig-like_fold"/>
</dbReference>
<dbReference type="KEGG" id="dgo:DGo_CA1991"/>
<dbReference type="CDD" id="cd00063">
    <property type="entry name" value="FN3"/>
    <property type="match status" value="1"/>
</dbReference>